<dbReference type="GO" id="GO:0009116">
    <property type="term" value="P:nucleoside metabolic process"/>
    <property type="evidence" value="ECO:0007669"/>
    <property type="project" value="InterPro"/>
</dbReference>
<gene>
    <name evidence="2" type="ORF">LNO68_00190</name>
    <name evidence="3" type="ORF">LNO71_00190</name>
</gene>
<dbReference type="InterPro" id="IPR000845">
    <property type="entry name" value="Nucleoside_phosphorylase_d"/>
</dbReference>
<protein>
    <submittedName>
        <fullName evidence="3">5'-methylthioadenosine nucleosidase</fullName>
    </submittedName>
</protein>
<dbReference type="Pfam" id="PF01048">
    <property type="entry name" value="PNP_UDP_1"/>
    <property type="match status" value="1"/>
</dbReference>
<dbReference type="RefSeq" id="WP_255034492.1">
    <property type="nucleotide sequence ID" value="NZ_CP101414.1"/>
</dbReference>
<dbReference type="GO" id="GO:0008782">
    <property type="term" value="F:adenosylhomocysteine nucleosidase activity"/>
    <property type="evidence" value="ECO:0007669"/>
    <property type="project" value="TreeGrafter"/>
</dbReference>
<sequence length="253" mass="29376">MFKWKTNKNNPNKKYIIIAAMFDEVDLIFKQYDYKKNSNSNFIYSSEKIGDVDIAISGIGKTNAASCTQHIIDLDCYKNIINIGISGSINHQLKPAELIEINKLVYGDVDVTYFNYEFGQIPKLPASYELKNGSYTCLTTDSFINRFNYEAIISKLNIPIDVLEMEACAIAQVCHINNFKNLKIYKVISDYVKLNELNKKLDDQLSDHVLDKVDYRFKVFDKKNNKELILNKEELINHSYQVILEWFENEFSK</sequence>
<dbReference type="GO" id="GO:0019284">
    <property type="term" value="P:L-methionine salvage from S-adenosylmethionine"/>
    <property type="evidence" value="ECO:0007669"/>
    <property type="project" value="TreeGrafter"/>
</dbReference>
<evidence type="ECO:0000313" key="3">
    <source>
        <dbReference type="EMBL" id="MDC4183064.1"/>
    </source>
</evidence>
<dbReference type="PANTHER" id="PTHR46832:SF1">
    <property type="entry name" value="5'-METHYLTHIOADENOSINE_S-ADENOSYLHOMOCYSTEINE NUCLEOSIDASE"/>
    <property type="match status" value="1"/>
</dbReference>
<reference evidence="3 5" key="1">
    <citation type="submission" date="2021-11" db="EMBL/GenBank/DDBJ databases">
        <title>Description of Mycoplasma bradburyaesp. nov.from sea birds: a tribute to a great mycoplasmologist.</title>
        <authorList>
            <person name="Ramirez A.S."/>
            <person name="Poveda C."/>
            <person name="Suarez-Perez A."/>
            <person name="Rosales R.S."/>
            <person name="Dijkman R."/>
            <person name="Feberwee A."/>
            <person name="Spergser J."/>
            <person name="Szostak M.P."/>
            <person name="Ressel L."/>
            <person name="Calabuig P."/>
            <person name="Catania S."/>
            <person name="Gobbo F."/>
            <person name="Timofte D."/>
            <person name="Poveda J.B."/>
        </authorList>
    </citation>
    <scope>NUCLEOTIDE SEQUENCE</scope>
    <source>
        <strain evidence="2 5">T158</strain>
        <strain evidence="3">T264</strain>
    </source>
</reference>
<dbReference type="Gene3D" id="3.40.50.1580">
    <property type="entry name" value="Nucleoside phosphorylase domain"/>
    <property type="match status" value="1"/>
</dbReference>
<accession>A0AAW6HMY3</accession>
<evidence type="ECO:0000313" key="2">
    <source>
        <dbReference type="EMBL" id="MDC4181611.1"/>
    </source>
</evidence>
<dbReference type="InterPro" id="IPR035994">
    <property type="entry name" value="Nucleoside_phosphorylase_sf"/>
</dbReference>
<dbReference type="SUPFAM" id="SSF53167">
    <property type="entry name" value="Purine and uridine phosphorylases"/>
    <property type="match status" value="1"/>
</dbReference>
<dbReference type="GO" id="GO:0008930">
    <property type="term" value="F:methylthioadenosine nucleosidase activity"/>
    <property type="evidence" value="ECO:0007669"/>
    <property type="project" value="TreeGrafter"/>
</dbReference>
<keyword evidence="5" id="KW-1185">Reference proteome</keyword>
<dbReference type="EMBL" id="JAJHZP010000001">
    <property type="protein sequence ID" value="MDC4183064.1"/>
    <property type="molecule type" value="Genomic_DNA"/>
</dbReference>
<dbReference type="Proteomes" id="UP001216384">
    <property type="component" value="Unassembled WGS sequence"/>
</dbReference>
<evidence type="ECO:0000313" key="5">
    <source>
        <dbReference type="Proteomes" id="UP001220940"/>
    </source>
</evidence>
<name>A0AAW6HMY3_9MOLU</name>
<evidence type="ECO:0000313" key="4">
    <source>
        <dbReference type="Proteomes" id="UP001216384"/>
    </source>
</evidence>
<proteinExistence type="predicted"/>
<dbReference type="PANTHER" id="PTHR46832">
    <property type="entry name" value="5'-METHYLTHIOADENOSINE/S-ADENOSYLHOMOCYSTEINE NUCLEOSIDASE"/>
    <property type="match status" value="1"/>
</dbReference>
<dbReference type="AlphaFoldDB" id="A0AAW6HMY3"/>
<dbReference type="Proteomes" id="UP001220940">
    <property type="component" value="Unassembled WGS sequence"/>
</dbReference>
<comment type="caution">
    <text evidence="3">The sequence shown here is derived from an EMBL/GenBank/DDBJ whole genome shotgun (WGS) entry which is preliminary data.</text>
</comment>
<dbReference type="GO" id="GO:0005829">
    <property type="term" value="C:cytosol"/>
    <property type="evidence" value="ECO:0007669"/>
    <property type="project" value="TreeGrafter"/>
</dbReference>
<organism evidence="3 4">
    <name type="scientific">Mycoplasma bradburyae</name>
    <dbReference type="NCBI Taxonomy" id="2963128"/>
    <lineage>
        <taxon>Bacteria</taxon>
        <taxon>Bacillati</taxon>
        <taxon>Mycoplasmatota</taxon>
        <taxon>Mollicutes</taxon>
        <taxon>Mycoplasmataceae</taxon>
        <taxon>Mycoplasma</taxon>
    </lineage>
</organism>
<feature type="domain" description="Nucleoside phosphorylase" evidence="1">
    <location>
        <begin position="14"/>
        <end position="194"/>
    </location>
</feature>
<dbReference type="EMBL" id="JAJHZM010000001">
    <property type="protein sequence ID" value="MDC4181611.1"/>
    <property type="molecule type" value="Genomic_DNA"/>
</dbReference>
<evidence type="ECO:0000259" key="1">
    <source>
        <dbReference type="Pfam" id="PF01048"/>
    </source>
</evidence>